<sequence length="253" mass="29083">MPQTVFTKFASKKKRANLVIKKQGARSSLAQRLGHDVRVVCTDGRVSIEGVYWYPPRNDLSIPSSYQAKLACVQTLVAAMCNNQGVKDKPSTGFLNRWGNDANHYTPEELYACGWEMVDFMVDLHTKGWTQKTYDHKLREQWQQTMFSTFEERFEALVLLLARSKRTCDDIMKRERFYTAIGNPWEIEGRSSSNSKSNGDKGKKLKILTNGEHPEIVEQVKRLSAAKRKREGEPEDVARPCTARPRKQPRTRK</sequence>
<dbReference type="EMBL" id="ML979135">
    <property type="protein sequence ID" value="KAF1916597.1"/>
    <property type="molecule type" value="Genomic_DNA"/>
</dbReference>
<feature type="compositionally biased region" description="Basic residues" evidence="1">
    <location>
        <begin position="244"/>
        <end position="253"/>
    </location>
</feature>
<evidence type="ECO:0000313" key="2">
    <source>
        <dbReference type="EMBL" id="KAF1916597.1"/>
    </source>
</evidence>
<keyword evidence="3" id="KW-1185">Reference proteome</keyword>
<evidence type="ECO:0000256" key="1">
    <source>
        <dbReference type="SAM" id="MobiDB-lite"/>
    </source>
</evidence>
<protein>
    <submittedName>
        <fullName evidence="2">Uncharacterized protein</fullName>
    </submittedName>
</protein>
<dbReference type="Proteomes" id="UP000800096">
    <property type="component" value="Unassembled WGS sequence"/>
</dbReference>
<proteinExistence type="predicted"/>
<feature type="region of interest" description="Disordered" evidence="1">
    <location>
        <begin position="188"/>
        <end position="253"/>
    </location>
</feature>
<name>A0A6A5QRI1_AMPQU</name>
<dbReference type="OrthoDB" id="3791931at2759"/>
<reference evidence="2" key="1">
    <citation type="journal article" date="2020" name="Stud. Mycol.">
        <title>101 Dothideomycetes genomes: a test case for predicting lifestyles and emergence of pathogens.</title>
        <authorList>
            <person name="Haridas S."/>
            <person name="Albert R."/>
            <person name="Binder M."/>
            <person name="Bloem J."/>
            <person name="Labutti K."/>
            <person name="Salamov A."/>
            <person name="Andreopoulos B."/>
            <person name="Baker S."/>
            <person name="Barry K."/>
            <person name="Bills G."/>
            <person name="Bluhm B."/>
            <person name="Cannon C."/>
            <person name="Castanera R."/>
            <person name="Culley D."/>
            <person name="Daum C."/>
            <person name="Ezra D."/>
            <person name="Gonzalez J."/>
            <person name="Henrissat B."/>
            <person name="Kuo A."/>
            <person name="Liang C."/>
            <person name="Lipzen A."/>
            <person name="Lutzoni F."/>
            <person name="Magnuson J."/>
            <person name="Mondo S."/>
            <person name="Nolan M."/>
            <person name="Ohm R."/>
            <person name="Pangilinan J."/>
            <person name="Park H.-J."/>
            <person name="Ramirez L."/>
            <person name="Alfaro M."/>
            <person name="Sun H."/>
            <person name="Tritt A."/>
            <person name="Yoshinaga Y."/>
            <person name="Zwiers L.-H."/>
            <person name="Turgeon B."/>
            <person name="Goodwin S."/>
            <person name="Spatafora J."/>
            <person name="Crous P."/>
            <person name="Grigoriev I."/>
        </authorList>
    </citation>
    <scope>NUCLEOTIDE SEQUENCE</scope>
    <source>
        <strain evidence="2">HMLAC05119</strain>
    </source>
</reference>
<gene>
    <name evidence="2" type="ORF">BDU57DRAFT_449671</name>
</gene>
<dbReference type="AlphaFoldDB" id="A0A6A5QRI1"/>
<organism evidence="2 3">
    <name type="scientific">Ampelomyces quisqualis</name>
    <name type="common">Powdery mildew agent</name>
    <dbReference type="NCBI Taxonomy" id="50730"/>
    <lineage>
        <taxon>Eukaryota</taxon>
        <taxon>Fungi</taxon>
        <taxon>Dikarya</taxon>
        <taxon>Ascomycota</taxon>
        <taxon>Pezizomycotina</taxon>
        <taxon>Dothideomycetes</taxon>
        <taxon>Pleosporomycetidae</taxon>
        <taxon>Pleosporales</taxon>
        <taxon>Pleosporineae</taxon>
        <taxon>Phaeosphaeriaceae</taxon>
        <taxon>Ampelomyces</taxon>
    </lineage>
</organism>
<evidence type="ECO:0000313" key="3">
    <source>
        <dbReference type="Proteomes" id="UP000800096"/>
    </source>
</evidence>
<accession>A0A6A5QRI1</accession>
<feature type="compositionally biased region" description="Basic and acidic residues" evidence="1">
    <location>
        <begin position="212"/>
        <end position="221"/>
    </location>
</feature>